<dbReference type="InterPro" id="IPR011051">
    <property type="entry name" value="RmlC_Cupin_sf"/>
</dbReference>
<proteinExistence type="predicted"/>
<sequence length="113" mass="12736">MDGMTEPQPVSIEKVMASLPGPYQQRDLVTANDSVVRIACFEGEFPWHEHDEDELFLCWDGDFRIELEGSPPVALSAGELFVVPRGTRHRPVADRTAHVLMIERPETEQYGNA</sequence>
<evidence type="ECO:0000313" key="3">
    <source>
        <dbReference type="Proteomes" id="UP001597083"/>
    </source>
</evidence>
<gene>
    <name evidence="2" type="ORF">ACFQ07_23900</name>
</gene>
<accession>A0ABW3CLB8</accession>
<dbReference type="Pfam" id="PF07883">
    <property type="entry name" value="Cupin_2"/>
    <property type="match status" value="1"/>
</dbReference>
<dbReference type="EMBL" id="JBHTIR010003502">
    <property type="protein sequence ID" value="MFD0855305.1"/>
    <property type="molecule type" value="Genomic_DNA"/>
</dbReference>
<dbReference type="InterPro" id="IPR014710">
    <property type="entry name" value="RmlC-like_jellyroll"/>
</dbReference>
<protein>
    <submittedName>
        <fullName evidence="2">Cupin domain-containing protein</fullName>
    </submittedName>
</protein>
<dbReference type="InterPro" id="IPR013096">
    <property type="entry name" value="Cupin_2"/>
</dbReference>
<keyword evidence="3" id="KW-1185">Reference proteome</keyword>
<dbReference type="InterPro" id="IPR052044">
    <property type="entry name" value="PKS_Associated_Protein"/>
</dbReference>
<reference evidence="3" key="1">
    <citation type="journal article" date="2019" name="Int. J. Syst. Evol. Microbiol.">
        <title>The Global Catalogue of Microorganisms (GCM) 10K type strain sequencing project: providing services to taxonomists for standard genome sequencing and annotation.</title>
        <authorList>
            <consortium name="The Broad Institute Genomics Platform"/>
            <consortium name="The Broad Institute Genome Sequencing Center for Infectious Disease"/>
            <person name="Wu L."/>
            <person name="Ma J."/>
        </authorList>
    </citation>
    <scope>NUCLEOTIDE SEQUENCE [LARGE SCALE GENOMIC DNA]</scope>
    <source>
        <strain evidence="3">JCM 31696</strain>
    </source>
</reference>
<name>A0ABW3CLB8_9ACTN</name>
<dbReference type="SUPFAM" id="SSF51182">
    <property type="entry name" value="RmlC-like cupins"/>
    <property type="match status" value="1"/>
</dbReference>
<evidence type="ECO:0000259" key="1">
    <source>
        <dbReference type="Pfam" id="PF07883"/>
    </source>
</evidence>
<dbReference type="Proteomes" id="UP001597083">
    <property type="component" value="Unassembled WGS sequence"/>
</dbReference>
<dbReference type="CDD" id="cd02226">
    <property type="entry name" value="cupin_YdbB-like"/>
    <property type="match status" value="1"/>
</dbReference>
<dbReference type="PANTHER" id="PTHR36114:SF1">
    <property type="entry name" value="16.7 KDA PROTEIN IN WHIE LOCUS"/>
    <property type="match status" value="1"/>
</dbReference>
<comment type="caution">
    <text evidence="2">The sequence shown here is derived from an EMBL/GenBank/DDBJ whole genome shotgun (WGS) entry which is preliminary data.</text>
</comment>
<evidence type="ECO:0000313" key="2">
    <source>
        <dbReference type="EMBL" id="MFD0855305.1"/>
    </source>
</evidence>
<dbReference type="Gene3D" id="2.60.120.10">
    <property type="entry name" value="Jelly Rolls"/>
    <property type="match status" value="1"/>
</dbReference>
<feature type="domain" description="Cupin type-2" evidence="1">
    <location>
        <begin position="42"/>
        <end position="102"/>
    </location>
</feature>
<organism evidence="2 3">
    <name type="scientific">Actinomadura adrarensis</name>
    <dbReference type="NCBI Taxonomy" id="1819600"/>
    <lineage>
        <taxon>Bacteria</taxon>
        <taxon>Bacillati</taxon>
        <taxon>Actinomycetota</taxon>
        <taxon>Actinomycetes</taxon>
        <taxon>Streptosporangiales</taxon>
        <taxon>Thermomonosporaceae</taxon>
        <taxon>Actinomadura</taxon>
    </lineage>
</organism>
<dbReference type="PANTHER" id="PTHR36114">
    <property type="entry name" value="16.7 KDA PROTEIN IN WHIE LOCUS"/>
    <property type="match status" value="1"/>
</dbReference>